<evidence type="ECO:0000256" key="1">
    <source>
        <dbReference type="SAM" id="MobiDB-lite"/>
    </source>
</evidence>
<keyword evidence="4" id="KW-1185">Reference proteome</keyword>
<dbReference type="Proteomes" id="UP001236500">
    <property type="component" value="Chromosome"/>
</dbReference>
<reference evidence="3 4" key="1">
    <citation type="submission" date="2023-02" db="EMBL/GenBank/DDBJ databases">
        <title>Description and genomic characterization of Microbulbifer bruguierae sp. nov., isolated from the sediment of mangrove plant Bruguiera sexangula.</title>
        <authorList>
            <person name="Long M."/>
        </authorList>
    </citation>
    <scope>NUCLEOTIDE SEQUENCE [LARGE SCALE GENOMIC DNA]</scope>
    <source>
        <strain evidence="3 4">H12</strain>
    </source>
</reference>
<evidence type="ECO:0000313" key="3">
    <source>
        <dbReference type="EMBL" id="WGL18175.1"/>
    </source>
</evidence>
<evidence type="ECO:0000313" key="4">
    <source>
        <dbReference type="Proteomes" id="UP001236500"/>
    </source>
</evidence>
<evidence type="ECO:0000259" key="2">
    <source>
        <dbReference type="Pfam" id="PF13511"/>
    </source>
</evidence>
<dbReference type="Pfam" id="PF13511">
    <property type="entry name" value="DUF4124"/>
    <property type="match status" value="1"/>
</dbReference>
<feature type="domain" description="DUF4124" evidence="2">
    <location>
        <begin position="20"/>
        <end position="62"/>
    </location>
</feature>
<accession>A0ABY8NHK2</accession>
<feature type="compositionally biased region" description="Low complexity" evidence="1">
    <location>
        <begin position="96"/>
        <end position="107"/>
    </location>
</feature>
<proteinExistence type="predicted"/>
<sequence>MTATQGSFPMRTFITTLTLGLSLAAVVHADGIYRWVDEQGVVHFSSHPPQKEGVEVVKAPKSARFRQWQQEQDALAAQRALATASKPEDAVESTESQQQSDNQDSQQALNKAEMAAREQRCRNAQQHLHELESHARVREVDASGNYRVLPEEERQQRIRQAKQTLQNNC</sequence>
<dbReference type="RefSeq" id="WP_280322139.1">
    <property type="nucleotide sequence ID" value="NZ_CP118605.1"/>
</dbReference>
<name>A0ABY8NHK2_9GAMM</name>
<organism evidence="3 4">
    <name type="scientific">Microbulbifer bruguierae</name>
    <dbReference type="NCBI Taxonomy" id="3029061"/>
    <lineage>
        <taxon>Bacteria</taxon>
        <taxon>Pseudomonadati</taxon>
        <taxon>Pseudomonadota</taxon>
        <taxon>Gammaproteobacteria</taxon>
        <taxon>Cellvibrionales</taxon>
        <taxon>Microbulbiferaceae</taxon>
        <taxon>Microbulbifer</taxon>
    </lineage>
</organism>
<gene>
    <name evidence="3" type="ORF">PVT68_07740</name>
</gene>
<dbReference type="EMBL" id="CP118605">
    <property type="protein sequence ID" value="WGL18175.1"/>
    <property type="molecule type" value="Genomic_DNA"/>
</dbReference>
<feature type="region of interest" description="Disordered" evidence="1">
    <location>
        <begin position="76"/>
        <end position="121"/>
    </location>
</feature>
<dbReference type="InterPro" id="IPR025392">
    <property type="entry name" value="DUF4124"/>
</dbReference>
<protein>
    <submittedName>
        <fullName evidence="3">DUF4124 domain-containing protein</fullName>
    </submittedName>
</protein>